<dbReference type="Proteomes" id="UP000095463">
    <property type="component" value="Unassembled WGS sequence"/>
</dbReference>
<dbReference type="InterPro" id="IPR001867">
    <property type="entry name" value="OmpR/PhoB-type_DNA-bd"/>
</dbReference>
<organism evidence="5 6">
    <name type="scientific">Devosia insulae DS-56</name>
    <dbReference type="NCBI Taxonomy" id="1116389"/>
    <lineage>
        <taxon>Bacteria</taxon>
        <taxon>Pseudomonadati</taxon>
        <taxon>Pseudomonadota</taxon>
        <taxon>Alphaproteobacteria</taxon>
        <taxon>Hyphomicrobiales</taxon>
        <taxon>Devosiaceae</taxon>
        <taxon>Devosia</taxon>
    </lineage>
</organism>
<dbReference type="GO" id="GO:0003677">
    <property type="term" value="F:DNA binding"/>
    <property type="evidence" value="ECO:0007669"/>
    <property type="project" value="UniProtKB-UniRule"/>
</dbReference>
<dbReference type="Gene3D" id="1.10.10.10">
    <property type="entry name" value="Winged helix-like DNA-binding domain superfamily/Winged helix DNA-binding domain"/>
    <property type="match status" value="1"/>
</dbReference>
<evidence type="ECO:0000256" key="2">
    <source>
        <dbReference type="PROSITE-ProRule" id="PRU01091"/>
    </source>
</evidence>
<dbReference type="CDD" id="cd00383">
    <property type="entry name" value="trans_reg_C"/>
    <property type="match status" value="1"/>
</dbReference>
<evidence type="ECO:0000313" key="5">
    <source>
        <dbReference type="EMBL" id="OEO32307.1"/>
    </source>
</evidence>
<feature type="domain" description="OmpR/PhoB-type" evidence="4">
    <location>
        <begin position="1"/>
        <end position="98"/>
    </location>
</feature>
<accession>A0A1E5XUM3</accession>
<keyword evidence="3" id="KW-1133">Transmembrane helix</keyword>
<dbReference type="SUPFAM" id="SSF46894">
    <property type="entry name" value="C-terminal effector domain of the bipartite response regulators"/>
    <property type="match status" value="1"/>
</dbReference>
<dbReference type="InterPro" id="IPR011990">
    <property type="entry name" value="TPR-like_helical_dom_sf"/>
</dbReference>
<dbReference type="EMBL" id="LAJE02000076">
    <property type="protein sequence ID" value="OEO32307.1"/>
    <property type="molecule type" value="Genomic_DNA"/>
</dbReference>
<protein>
    <submittedName>
        <fullName evidence="5">Transcriptional regulator CadC</fullName>
    </submittedName>
</protein>
<keyword evidence="3" id="KW-0812">Transmembrane</keyword>
<dbReference type="AlphaFoldDB" id="A0A1E5XUM3"/>
<dbReference type="GO" id="GO:0006355">
    <property type="term" value="P:regulation of DNA-templated transcription"/>
    <property type="evidence" value="ECO:0007669"/>
    <property type="project" value="InterPro"/>
</dbReference>
<evidence type="ECO:0000256" key="1">
    <source>
        <dbReference type="ARBA" id="ARBA00023125"/>
    </source>
</evidence>
<dbReference type="PROSITE" id="PS51755">
    <property type="entry name" value="OMPR_PHOB"/>
    <property type="match status" value="1"/>
</dbReference>
<evidence type="ECO:0000256" key="3">
    <source>
        <dbReference type="SAM" id="Phobius"/>
    </source>
</evidence>
<dbReference type="SUPFAM" id="SSF48452">
    <property type="entry name" value="TPR-like"/>
    <property type="match status" value="1"/>
</dbReference>
<evidence type="ECO:0000259" key="4">
    <source>
        <dbReference type="PROSITE" id="PS51755"/>
    </source>
</evidence>
<keyword evidence="3" id="KW-0472">Membrane</keyword>
<dbReference type="SMART" id="SM00862">
    <property type="entry name" value="Trans_reg_C"/>
    <property type="match status" value="1"/>
</dbReference>
<sequence length="535" mass="56984">MATTRFAGFELDDERAELRGPDGAPIRLRPKTFEMLRLFAANPSRVLSKQELMEAVWPNVHVGEDGLFQCIREIRAALGDEQRQVIKLVSGRGYLFVPAVEEDAARTPPLQPATPRGRWLSPGRLVLIAAVVAVAGVAAIAAANLVAPSPPTIAVMPIVDTSTVGDGGSLAAGVTDELVDGLARIDNLRVLAPGAGAPAQFEVRGELLRTASTWTLKLRAVRTATGVVESVATASVDPGLAPDLQEVRLAAGAGDRLARWLNEALEGSHAGAPEPTPGVRVAIEQASASINQTSRERFGVAQLMLKTALASSPDNVDLQVALAALQTRGIQMVWYDEAEAAAARANGEAMLKRAVALRPRSIAVLEAQCRFLAATNEFVESLIACARATSFDPWNGSALYQTGLAQVFLGRFEDALISFEQAYRYDTPTVSRWTWLLGIGWVNVLLGRDAEAALWLERSIAVTPASGRTHLMLATAYQRLGRATDARAAFAAGMLLRPGSTAANVEPPARNVSPAFLEASARVMSVLVELGLPER</sequence>
<dbReference type="Pfam" id="PF13432">
    <property type="entry name" value="TPR_16"/>
    <property type="match status" value="1"/>
</dbReference>
<dbReference type="InterPro" id="IPR016032">
    <property type="entry name" value="Sig_transdc_resp-reg_C-effctor"/>
</dbReference>
<dbReference type="Pfam" id="PF00486">
    <property type="entry name" value="Trans_reg_C"/>
    <property type="match status" value="1"/>
</dbReference>
<feature type="DNA-binding region" description="OmpR/PhoB-type" evidence="2">
    <location>
        <begin position="1"/>
        <end position="98"/>
    </location>
</feature>
<evidence type="ECO:0000313" key="6">
    <source>
        <dbReference type="Proteomes" id="UP000095463"/>
    </source>
</evidence>
<dbReference type="OrthoDB" id="54411at2"/>
<dbReference type="Gene3D" id="1.25.40.10">
    <property type="entry name" value="Tetratricopeptide repeat domain"/>
    <property type="match status" value="2"/>
</dbReference>
<proteinExistence type="predicted"/>
<dbReference type="RefSeq" id="WP_069908535.1">
    <property type="nucleotide sequence ID" value="NZ_LAJE02000076.1"/>
</dbReference>
<keyword evidence="6" id="KW-1185">Reference proteome</keyword>
<name>A0A1E5XUM3_9HYPH</name>
<comment type="caution">
    <text evidence="5">The sequence shown here is derived from an EMBL/GenBank/DDBJ whole genome shotgun (WGS) entry which is preliminary data.</text>
</comment>
<dbReference type="GO" id="GO:0000160">
    <property type="term" value="P:phosphorelay signal transduction system"/>
    <property type="evidence" value="ECO:0007669"/>
    <property type="project" value="InterPro"/>
</dbReference>
<dbReference type="InterPro" id="IPR036388">
    <property type="entry name" value="WH-like_DNA-bd_sf"/>
</dbReference>
<reference evidence="5 6" key="1">
    <citation type="journal article" date="2015" name="Genome Announc.">
        <title>Genome Assemblies of Three Soil-Associated Devosia species: D. insulae, D. limi, and D. soli.</title>
        <authorList>
            <person name="Hassan Y.I."/>
            <person name="Lepp D."/>
            <person name="Zhou T."/>
        </authorList>
    </citation>
    <scope>NUCLEOTIDE SEQUENCE [LARGE SCALE GENOMIC DNA]</scope>
    <source>
        <strain evidence="5 6">DS-56</strain>
    </source>
</reference>
<gene>
    <name evidence="5" type="ORF">VW23_012235</name>
</gene>
<feature type="transmembrane region" description="Helical" evidence="3">
    <location>
        <begin position="125"/>
        <end position="147"/>
    </location>
</feature>
<keyword evidence="1 2" id="KW-0238">DNA-binding</keyword>